<dbReference type="AlphaFoldDB" id="A0A6G1KET4"/>
<evidence type="ECO:0000313" key="3">
    <source>
        <dbReference type="Proteomes" id="UP000799428"/>
    </source>
</evidence>
<dbReference type="Proteomes" id="UP000799428">
    <property type="component" value="Unassembled WGS sequence"/>
</dbReference>
<sequence length="505" mass="57992">MPPSAYLPSSEVVSFLRRSLGTALNSTIYLPCALRSTLRPTSNTLPTDPRRPLQCRALHLYKTARAKTVLGMHKILPFELYRIARPSESKHKINLWTKPGGTQIAEGLSLQEVFDDYIKPGKMLYLTQAVPKGKAENWELLKESNLAHDLNNYAICEPSTKPVVIAKSKVERDPQASQYFKDLAGLKEVHLNLASPVSYWAMVMARAYAFLDAGHQVEFVIRQKGSFVGKALRRKPGDPALWPWYHDHFPHLRPDFIIKSMPRGTYFMIDPVSDGKHVQFVMAKPNRNQNSGAVNPKFTNRLLRIKKEVEAAVAKGTASELPRAFRQELIGHGYEQYSLDTGKTKTLLEMQEDEEKDTIRWGKESLNIIPKAELRKRRKEAEAMKKRLKRQRGDEDSSKKYSRHVRSPWDLRGSKPAQRFEEHYQDAGVKYLRFGEPTDLRAPNPRHTDGDAKFPERDVQVFERMNLRGWQPEGMNTAPDRFTELDAKEKRKNRTAFTNQSGRWN</sequence>
<protein>
    <submittedName>
        <fullName evidence="2">Uncharacterized protein</fullName>
    </submittedName>
</protein>
<proteinExistence type="predicted"/>
<gene>
    <name evidence="2" type="ORF">K504DRAFT_404034</name>
</gene>
<feature type="region of interest" description="Disordered" evidence="1">
    <location>
        <begin position="376"/>
        <end position="412"/>
    </location>
</feature>
<organism evidence="2 3">
    <name type="scientific">Pleomassaria siparia CBS 279.74</name>
    <dbReference type="NCBI Taxonomy" id="1314801"/>
    <lineage>
        <taxon>Eukaryota</taxon>
        <taxon>Fungi</taxon>
        <taxon>Dikarya</taxon>
        <taxon>Ascomycota</taxon>
        <taxon>Pezizomycotina</taxon>
        <taxon>Dothideomycetes</taxon>
        <taxon>Pleosporomycetidae</taxon>
        <taxon>Pleosporales</taxon>
        <taxon>Pleomassariaceae</taxon>
        <taxon>Pleomassaria</taxon>
    </lineage>
</organism>
<dbReference type="OrthoDB" id="3792666at2759"/>
<evidence type="ECO:0000256" key="1">
    <source>
        <dbReference type="SAM" id="MobiDB-lite"/>
    </source>
</evidence>
<evidence type="ECO:0000313" key="2">
    <source>
        <dbReference type="EMBL" id="KAF2710982.1"/>
    </source>
</evidence>
<dbReference type="EMBL" id="MU005768">
    <property type="protein sequence ID" value="KAF2710982.1"/>
    <property type="molecule type" value="Genomic_DNA"/>
</dbReference>
<name>A0A6G1KET4_9PLEO</name>
<feature type="compositionally biased region" description="Basic and acidic residues" evidence="1">
    <location>
        <begin position="379"/>
        <end position="399"/>
    </location>
</feature>
<accession>A0A6G1KET4</accession>
<keyword evidence="3" id="KW-1185">Reference proteome</keyword>
<reference evidence="2" key="1">
    <citation type="journal article" date="2020" name="Stud. Mycol.">
        <title>101 Dothideomycetes genomes: a test case for predicting lifestyles and emergence of pathogens.</title>
        <authorList>
            <person name="Haridas S."/>
            <person name="Albert R."/>
            <person name="Binder M."/>
            <person name="Bloem J."/>
            <person name="Labutti K."/>
            <person name="Salamov A."/>
            <person name="Andreopoulos B."/>
            <person name="Baker S."/>
            <person name="Barry K."/>
            <person name="Bills G."/>
            <person name="Bluhm B."/>
            <person name="Cannon C."/>
            <person name="Castanera R."/>
            <person name="Culley D."/>
            <person name="Daum C."/>
            <person name="Ezra D."/>
            <person name="Gonzalez J."/>
            <person name="Henrissat B."/>
            <person name="Kuo A."/>
            <person name="Liang C."/>
            <person name="Lipzen A."/>
            <person name="Lutzoni F."/>
            <person name="Magnuson J."/>
            <person name="Mondo S."/>
            <person name="Nolan M."/>
            <person name="Ohm R."/>
            <person name="Pangilinan J."/>
            <person name="Park H.-J."/>
            <person name="Ramirez L."/>
            <person name="Alfaro M."/>
            <person name="Sun H."/>
            <person name="Tritt A."/>
            <person name="Yoshinaga Y."/>
            <person name="Zwiers L.-H."/>
            <person name="Turgeon B."/>
            <person name="Goodwin S."/>
            <person name="Spatafora J."/>
            <person name="Crous P."/>
            <person name="Grigoriev I."/>
        </authorList>
    </citation>
    <scope>NUCLEOTIDE SEQUENCE</scope>
    <source>
        <strain evidence="2">CBS 279.74</strain>
    </source>
</reference>